<evidence type="ECO:0000313" key="3">
    <source>
        <dbReference type="EMBL" id="KNB12053.1"/>
    </source>
</evidence>
<feature type="region of interest" description="Disordered" evidence="2">
    <location>
        <begin position="1"/>
        <end position="44"/>
    </location>
</feature>
<feature type="coiled-coil region" evidence="1">
    <location>
        <begin position="93"/>
        <end position="127"/>
    </location>
</feature>
<dbReference type="EMBL" id="DS231710">
    <property type="protein sequence ID" value="KNB12053.1"/>
    <property type="molecule type" value="Genomic_DNA"/>
</dbReference>
<evidence type="ECO:0000313" key="4">
    <source>
        <dbReference type="Proteomes" id="UP000009097"/>
    </source>
</evidence>
<organism evidence="3 4">
    <name type="scientific">Fusarium oxysporum f. sp. lycopersici (strain 4287 / CBS 123668 / FGSC 9935 / NRRL 34936)</name>
    <name type="common">Fusarium vascular wilt of tomato</name>
    <dbReference type="NCBI Taxonomy" id="426428"/>
    <lineage>
        <taxon>Eukaryota</taxon>
        <taxon>Fungi</taxon>
        <taxon>Dikarya</taxon>
        <taxon>Ascomycota</taxon>
        <taxon>Pezizomycotina</taxon>
        <taxon>Sordariomycetes</taxon>
        <taxon>Hypocreomycetidae</taxon>
        <taxon>Hypocreales</taxon>
        <taxon>Nectriaceae</taxon>
        <taxon>Fusarium</taxon>
        <taxon>Fusarium oxysporum species complex</taxon>
    </lineage>
</organism>
<keyword evidence="1" id="KW-0175">Coiled coil</keyword>
<dbReference type="VEuPathDB" id="FungiDB:FOXG_11732"/>
<dbReference type="GeneID" id="28953118"/>
<dbReference type="Proteomes" id="UP000009097">
    <property type="component" value="Unassembled WGS sequence"/>
</dbReference>
<protein>
    <submittedName>
        <fullName evidence="3">Uncharacterized protein</fullName>
    </submittedName>
</protein>
<dbReference type="KEGG" id="fox:FOXG_11732"/>
<gene>
    <name evidence="3" type="ORF">FOXG_11732</name>
</gene>
<reference evidence="3" key="2">
    <citation type="journal article" date="2010" name="Nature">
        <title>Comparative genomics reveals mobile pathogenicity chromosomes in Fusarium.</title>
        <authorList>
            <person name="Ma L.J."/>
            <person name="van der Does H.C."/>
            <person name="Borkovich K.A."/>
            <person name="Coleman J.J."/>
            <person name="Daboussi M.J."/>
            <person name="Di Pietro A."/>
            <person name="Dufresne M."/>
            <person name="Freitag M."/>
            <person name="Grabherr M."/>
            <person name="Henrissat B."/>
            <person name="Houterman P.M."/>
            <person name="Kang S."/>
            <person name="Shim W.B."/>
            <person name="Woloshuk C."/>
            <person name="Xie X."/>
            <person name="Xu J.R."/>
            <person name="Antoniw J."/>
            <person name="Baker S.E."/>
            <person name="Bluhm B.H."/>
            <person name="Breakspear A."/>
            <person name="Brown D.W."/>
            <person name="Butchko R.A."/>
            <person name="Chapman S."/>
            <person name="Coulson R."/>
            <person name="Coutinho P.M."/>
            <person name="Danchin E.G."/>
            <person name="Diener A."/>
            <person name="Gale L.R."/>
            <person name="Gardiner D.M."/>
            <person name="Goff S."/>
            <person name="Hammond-Kosack K.E."/>
            <person name="Hilburn K."/>
            <person name="Hua-Van A."/>
            <person name="Jonkers W."/>
            <person name="Kazan K."/>
            <person name="Kodira C.D."/>
            <person name="Koehrsen M."/>
            <person name="Kumar L."/>
            <person name="Lee Y.H."/>
            <person name="Li L."/>
            <person name="Manners J.M."/>
            <person name="Miranda-Saavedra D."/>
            <person name="Mukherjee M."/>
            <person name="Park G."/>
            <person name="Park J."/>
            <person name="Park S.Y."/>
            <person name="Proctor R.H."/>
            <person name="Regev A."/>
            <person name="Ruiz-Roldan M.C."/>
            <person name="Sain D."/>
            <person name="Sakthikumar S."/>
            <person name="Sykes S."/>
            <person name="Schwartz D.C."/>
            <person name="Turgeon B.G."/>
            <person name="Wapinski I."/>
            <person name="Yoder O."/>
            <person name="Young S."/>
            <person name="Zeng Q."/>
            <person name="Zhou S."/>
            <person name="Galagan J."/>
            <person name="Cuomo C.A."/>
            <person name="Kistler H.C."/>
            <person name="Rep M."/>
        </authorList>
    </citation>
    <scope>NUCLEOTIDE SEQUENCE [LARGE SCALE GENOMIC DNA]</scope>
    <source>
        <strain evidence="3">4287</strain>
    </source>
</reference>
<sequence length="403" mass="45496">MLKGSTDLFLPNSAMPTRKSQRKNTSRGENISESSNTQNGSSFARETQIECNRLAEQIARLPAIVWERLSQPEEILSDGRSHPHAKSDYTAELQHADFEIQRKEATIQQLTAELGSYKHEVQKLRAKEQSLRDFMHESDSYPGVSEHEVVSAFVGLRQKVQKLVSSRMYRMEGNQLCTKNKTFTLSKDLSSLWKKATQANRKLILRSLVYQRLAEEVLAYEFFGIMEPKLKESVASSKTEDIVAGLSQFERFLVKNEVSNDVVTNWRLSTLKSLEAIGMAKGPFGKPLAGQMYDSFAPFIVDEATGADKRRLLEGFMEICDEAYVLRLLMRKSKNNYQCQSAMVGIPAEDNDHWVDVFGELEGTQSGRNTIVLTLFGSLVAHTGNSRNDVRILEKAQAIVTRN</sequence>
<accession>A0A0J9VLY2</accession>
<feature type="compositionally biased region" description="Polar residues" evidence="2">
    <location>
        <begin position="27"/>
        <end position="44"/>
    </location>
</feature>
<dbReference type="OrthoDB" id="5393537at2759"/>
<proteinExistence type="predicted"/>
<dbReference type="RefSeq" id="XP_018250098.1">
    <property type="nucleotide sequence ID" value="XM_018391456.1"/>
</dbReference>
<evidence type="ECO:0000256" key="2">
    <source>
        <dbReference type="SAM" id="MobiDB-lite"/>
    </source>
</evidence>
<reference evidence="3" key="1">
    <citation type="submission" date="2007-04" db="EMBL/GenBank/DDBJ databases">
        <authorList>
            <consortium name="The Broad Institute Genome Sequencing Platform"/>
            <person name="Birren B."/>
            <person name="Lander E."/>
            <person name="Galagan J."/>
            <person name="Nusbaum C."/>
            <person name="Devon K."/>
            <person name="Ma L.-J."/>
            <person name="Jaffe D."/>
            <person name="Butler J."/>
            <person name="Alvarez P."/>
            <person name="Gnerre S."/>
            <person name="Grabherr M."/>
            <person name="Kleber M."/>
            <person name="Mauceli E."/>
            <person name="Brockman W."/>
            <person name="MacCallum I.A."/>
            <person name="Young S."/>
            <person name="LaButti K."/>
            <person name="DeCaprio D."/>
            <person name="Crawford M."/>
            <person name="Koehrsen M."/>
            <person name="Engels R."/>
            <person name="Montgomery P."/>
            <person name="Pearson M."/>
            <person name="Howarth C."/>
            <person name="Larson L."/>
            <person name="White J."/>
            <person name="O'Leary S."/>
            <person name="Kodira C."/>
            <person name="Zeng Q."/>
            <person name="Yandava C."/>
            <person name="Alvarado L."/>
            <person name="Kistler C."/>
            <person name="Shim W.-B."/>
            <person name="Kang S."/>
            <person name="Woloshuk C."/>
        </authorList>
    </citation>
    <scope>NUCLEOTIDE SEQUENCE</scope>
    <source>
        <strain evidence="3">4287</strain>
    </source>
</reference>
<dbReference type="AlphaFoldDB" id="A0A0J9VLY2"/>
<name>A0A0J9VLY2_FUSO4</name>
<evidence type="ECO:0000256" key="1">
    <source>
        <dbReference type="SAM" id="Coils"/>
    </source>
</evidence>